<keyword evidence="1" id="KW-0812">Transmembrane</keyword>
<organism evidence="3 4">
    <name type="scientific">Sinocyclocheilus grahami</name>
    <name type="common">Dianchi golden-line fish</name>
    <name type="synonym">Barbus grahami</name>
    <dbReference type="NCBI Taxonomy" id="75366"/>
    <lineage>
        <taxon>Eukaryota</taxon>
        <taxon>Metazoa</taxon>
        <taxon>Chordata</taxon>
        <taxon>Craniata</taxon>
        <taxon>Vertebrata</taxon>
        <taxon>Euteleostomi</taxon>
        <taxon>Actinopterygii</taxon>
        <taxon>Neopterygii</taxon>
        <taxon>Teleostei</taxon>
        <taxon>Ostariophysi</taxon>
        <taxon>Cypriniformes</taxon>
        <taxon>Cyprinidae</taxon>
        <taxon>Cyprininae</taxon>
        <taxon>Sinocyclocheilus</taxon>
    </lineage>
</organism>
<feature type="transmembrane region" description="Helical" evidence="1">
    <location>
        <begin position="92"/>
        <end position="111"/>
    </location>
</feature>
<evidence type="ECO:0000313" key="4">
    <source>
        <dbReference type="Proteomes" id="UP000472262"/>
    </source>
</evidence>
<proteinExistence type="predicted"/>
<dbReference type="PANTHER" id="PTHR14519:SF8">
    <property type="entry name" value="VITAMIN K EPOXIDE REDUCTASE COMPLEX SUBUNIT 1"/>
    <property type="match status" value="1"/>
</dbReference>
<dbReference type="GO" id="GO:0007596">
    <property type="term" value="P:blood coagulation"/>
    <property type="evidence" value="ECO:0007669"/>
    <property type="project" value="TreeGrafter"/>
</dbReference>
<dbReference type="InterPro" id="IPR042406">
    <property type="entry name" value="VKORC1/VKORC1L1"/>
</dbReference>
<dbReference type="AlphaFoldDB" id="A0A672RP48"/>
<dbReference type="Ensembl" id="ENSSGRT00000096481.1">
    <property type="protein sequence ID" value="ENSSGRP00000090655.1"/>
    <property type="gene ID" value="ENSSGRG00000045463.1"/>
</dbReference>
<protein>
    <submittedName>
        <fullName evidence="3">Vitamin K epoxide reductase complex, subunit 1</fullName>
    </submittedName>
</protein>
<feature type="transmembrane region" description="Helical" evidence="1">
    <location>
        <begin position="64"/>
        <end position="86"/>
    </location>
</feature>
<evidence type="ECO:0000256" key="1">
    <source>
        <dbReference type="SAM" id="Phobius"/>
    </source>
</evidence>
<dbReference type="PANTHER" id="PTHR14519">
    <property type="entry name" value="VITAMIN K EPOXIDE REDUCTASE COMPLEX, SUBUNIT 1"/>
    <property type="match status" value="1"/>
</dbReference>
<sequence>SRVASWRKTQRISFIVKFLSVYALHVELSRETNPEYRSMCDLGHSFWQFSYLYFQSVLNQPNSVLGIIFYTLQLGLGSLVSSRAVFFLGMSSWVPVTRSVYLAAILTFVLGDLKKKWWFVSSYIKLCTSLHKFTEKDGIGGTSEEREKRSGKS</sequence>
<dbReference type="GO" id="GO:0047057">
    <property type="term" value="F:vitamin-K-epoxide reductase (warfarin-sensitive) activity"/>
    <property type="evidence" value="ECO:0007669"/>
    <property type="project" value="InterPro"/>
</dbReference>
<feature type="domain" description="Vitamin K epoxide reductase" evidence="2">
    <location>
        <begin position="13"/>
        <end position="113"/>
    </location>
</feature>
<keyword evidence="1" id="KW-0472">Membrane</keyword>
<evidence type="ECO:0000313" key="3">
    <source>
        <dbReference type="Ensembl" id="ENSSGRP00000090655.1"/>
    </source>
</evidence>
<dbReference type="InterPro" id="IPR012932">
    <property type="entry name" value="VKOR"/>
</dbReference>
<dbReference type="Pfam" id="PF07884">
    <property type="entry name" value="VKOR"/>
    <property type="match status" value="1"/>
</dbReference>
<reference evidence="3" key="1">
    <citation type="submission" date="2025-08" db="UniProtKB">
        <authorList>
            <consortium name="Ensembl"/>
        </authorList>
    </citation>
    <scope>IDENTIFICATION</scope>
</reference>
<name>A0A672RP48_SINGR</name>
<keyword evidence="1" id="KW-1133">Transmembrane helix</keyword>
<dbReference type="GO" id="GO:0042373">
    <property type="term" value="P:vitamin K metabolic process"/>
    <property type="evidence" value="ECO:0007669"/>
    <property type="project" value="InterPro"/>
</dbReference>
<accession>A0A672RP48</accession>
<keyword evidence="4" id="KW-1185">Reference proteome</keyword>
<dbReference type="Proteomes" id="UP000472262">
    <property type="component" value="Unassembled WGS sequence"/>
</dbReference>
<evidence type="ECO:0000259" key="2">
    <source>
        <dbReference type="Pfam" id="PF07884"/>
    </source>
</evidence>
<reference evidence="3" key="2">
    <citation type="submission" date="2025-09" db="UniProtKB">
        <authorList>
            <consortium name="Ensembl"/>
        </authorList>
    </citation>
    <scope>IDENTIFICATION</scope>
</reference>